<dbReference type="EMBL" id="JAHRIM010030087">
    <property type="protein sequence ID" value="MEQ2264274.1"/>
    <property type="molecule type" value="Genomic_DNA"/>
</dbReference>
<accession>A0ABV0W4A8</accession>
<reference evidence="1 2" key="1">
    <citation type="submission" date="2021-06" db="EMBL/GenBank/DDBJ databases">
        <authorList>
            <person name="Palmer J.M."/>
        </authorList>
    </citation>
    <scope>NUCLEOTIDE SEQUENCE [LARGE SCALE GENOMIC DNA]</scope>
    <source>
        <strain evidence="1 2">XR_2019</strain>
        <tissue evidence="1">Muscle</tissue>
    </source>
</reference>
<protein>
    <submittedName>
        <fullName evidence="1">Uncharacterized protein</fullName>
    </submittedName>
</protein>
<proteinExistence type="predicted"/>
<dbReference type="Proteomes" id="UP001444071">
    <property type="component" value="Unassembled WGS sequence"/>
</dbReference>
<sequence>MRRIKTHKPSTGLYSFHVKHFQVSAQDLVHFPSNTVTLHFFQKKNEPRSKGKCELVLPKALPEEQEWRPLSQQHKSSSQKLHVFFCGVSQNGPAAVDHTSFQWKQTASSTPTLALTSM</sequence>
<gene>
    <name evidence="1" type="ORF">XENORESO_017406</name>
</gene>
<evidence type="ECO:0000313" key="2">
    <source>
        <dbReference type="Proteomes" id="UP001444071"/>
    </source>
</evidence>
<evidence type="ECO:0000313" key="1">
    <source>
        <dbReference type="EMBL" id="MEQ2264274.1"/>
    </source>
</evidence>
<name>A0ABV0W4A8_9TELE</name>
<organism evidence="1 2">
    <name type="scientific">Xenotaenia resolanae</name>
    <dbReference type="NCBI Taxonomy" id="208358"/>
    <lineage>
        <taxon>Eukaryota</taxon>
        <taxon>Metazoa</taxon>
        <taxon>Chordata</taxon>
        <taxon>Craniata</taxon>
        <taxon>Vertebrata</taxon>
        <taxon>Euteleostomi</taxon>
        <taxon>Actinopterygii</taxon>
        <taxon>Neopterygii</taxon>
        <taxon>Teleostei</taxon>
        <taxon>Neoteleostei</taxon>
        <taxon>Acanthomorphata</taxon>
        <taxon>Ovalentaria</taxon>
        <taxon>Atherinomorphae</taxon>
        <taxon>Cyprinodontiformes</taxon>
        <taxon>Goodeidae</taxon>
        <taxon>Xenotaenia</taxon>
    </lineage>
</organism>
<comment type="caution">
    <text evidence="1">The sequence shown here is derived from an EMBL/GenBank/DDBJ whole genome shotgun (WGS) entry which is preliminary data.</text>
</comment>
<keyword evidence="2" id="KW-1185">Reference proteome</keyword>